<proteinExistence type="predicted"/>
<organism evidence="1 2">
    <name type="scientific">Borreliella americana</name>
    <dbReference type="NCBI Taxonomy" id="478807"/>
    <lineage>
        <taxon>Bacteria</taxon>
        <taxon>Pseudomonadati</taxon>
        <taxon>Spirochaetota</taxon>
        <taxon>Spirochaetia</taxon>
        <taxon>Spirochaetales</taxon>
        <taxon>Borreliaceae</taxon>
        <taxon>Borreliella</taxon>
    </lineage>
</organism>
<dbReference type="Proteomes" id="UP001305925">
    <property type="component" value="Plasmid lp54"/>
</dbReference>
<name>A0ABZ0CEJ9_9SPIR</name>
<accession>A0ABZ0CEJ9</accession>
<evidence type="ECO:0000313" key="2">
    <source>
        <dbReference type="Proteomes" id="UP001305925"/>
    </source>
</evidence>
<gene>
    <name evidence="1" type="ORF">QIA00_04660</name>
</gene>
<dbReference type="EMBL" id="CP132452">
    <property type="protein sequence ID" value="WNY64553.1"/>
    <property type="molecule type" value="Genomic_DNA"/>
</dbReference>
<dbReference type="RefSeq" id="WP_316257770.1">
    <property type="nucleotide sequence ID" value="NZ_CP132452.1"/>
</dbReference>
<reference evidence="1" key="1">
    <citation type="submission" date="2023-07" db="EMBL/GenBank/DDBJ databases">
        <title>Genome sequencing of multiple Borrelia sensu lato isolates.</title>
        <authorList>
            <person name="Mongodin E.F."/>
            <person name="Rudenko N."/>
            <person name="Fraser C.M."/>
            <person name="Schutzer S."/>
            <person name="Luft B."/>
            <person name="Morgan R."/>
            <person name="Chastens S."/>
            <person name="Qiu W."/>
        </authorList>
    </citation>
    <scope>NUCLEOTIDE SEQUENCE [LARGE SCALE GENOMIC DNA]</scope>
    <source>
        <strain evidence="1">SCW30h</strain>
    </source>
</reference>
<keyword evidence="2" id="KW-1185">Reference proteome</keyword>
<protein>
    <submittedName>
        <fullName evidence="1">Uncharacterized protein</fullName>
    </submittedName>
</protein>
<keyword evidence="1" id="KW-0614">Plasmid</keyword>
<geneLocation type="plasmid" evidence="1 2">
    <name>lp54</name>
</geneLocation>
<sequence>MYEENNNNKFTISLEGVLDRNATKSNLKKEFLSLKRENFFSQVFGGLSYKSSKDFFSLSLKRLKSFKTPRIDNSQKSSGFKSLNVLGTNDSFKDFLGSDDYQKKPPKNVLKDFDFDLKDKIGLSGWHSNEKKSSLSSYLKPEIDKSNLGFNEHSYFKTENIKNIFKQNFINNSGQGQTKLSENFRLNSNFNNISPFKDLKEPLSVKNENRQIAWENLMSFRNLFKDSSLVNFLNIKNGFNDLNSPLEEFKNLKDKKAQLSLENFIFKDSQKESANKILKRKRSFETELERNDFLRKLYILQSSQNPSSNSNSNSNDFSVMVELAQQLKNKGHAKNDSKAINLVSDFLKDGNNLEKVLSFRMPTCSLKNLKDAPEVLNSKIINTAFEPGLYPLLEKTLELLEWAKNYDFTSSILDPLKNTFSNLGILLAQAFESVPLVEYMTNVLNSASEFNSRGIDDDSRMP</sequence>
<evidence type="ECO:0000313" key="1">
    <source>
        <dbReference type="EMBL" id="WNY64553.1"/>
    </source>
</evidence>